<comment type="subcellular location">
    <subcellularLocation>
        <location evidence="1">Nucleus</location>
    </subcellularLocation>
</comment>
<evidence type="ECO:0000256" key="3">
    <source>
        <dbReference type="ARBA" id="ARBA00023125"/>
    </source>
</evidence>
<dbReference type="Gene3D" id="1.10.10.60">
    <property type="entry name" value="Homeodomain-like"/>
    <property type="match status" value="1"/>
</dbReference>
<dbReference type="SMART" id="SM00674">
    <property type="entry name" value="CENPB"/>
    <property type="match status" value="1"/>
</dbReference>
<reference evidence="6" key="2">
    <citation type="submission" date="2025-09" db="UniProtKB">
        <authorList>
            <consortium name="Ensembl"/>
        </authorList>
    </citation>
    <scope>IDENTIFICATION</scope>
</reference>
<dbReference type="GO" id="GO:0005634">
    <property type="term" value="C:nucleus"/>
    <property type="evidence" value="ECO:0007669"/>
    <property type="project" value="UniProtKB-SubCell"/>
</dbReference>
<evidence type="ECO:0000256" key="2">
    <source>
        <dbReference type="ARBA" id="ARBA00010881"/>
    </source>
</evidence>
<dbReference type="Ensembl" id="ENSPKIT00000026239.1">
    <property type="protein sequence ID" value="ENSPKIP00000002296.1"/>
    <property type="gene ID" value="ENSPKIG00000020243.1"/>
</dbReference>
<protein>
    <recommendedName>
        <fullName evidence="5">HTH CENPB-type domain-containing protein</fullName>
    </recommendedName>
</protein>
<name>A0A3B3QA76_9TELE</name>
<dbReference type="InterPro" id="IPR036388">
    <property type="entry name" value="WH-like_DNA-bd_sf"/>
</dbReference>
<evidence type="ECO:0000313" key="6">
    <source>
        <dbReference type="Ensembl" id="ENSPKIP00000002296.1"/>
    </source>
</evidence>
<dbReference type="PANTHER" id="PTHR19303">
    <property type="entry name" value="TRANSPOSON"/>
    <property type="match status" value="1"/>
</dbReference>
<dbReference type="InterPro" id="IPR050863">
    <property type="entry name" value="CenT-Element_Derived"/>
</dbReference>
<evidence type="ECO:0000256" key="1">
    <source>
        <dbReference type="ARBA" id="ARBA00004123"/>
    </source>
</evidence>
<comment type="similarity">
    <text evidence="2">Belongs to the tigger transposable element derived protein family.</text>
</comment>
<evidence type="ECO:0000313" key="7">
    <source>
        <dbReference type="Proteomes" id="UP000261540"/>
    </source>
</evidence>
<dbReference type="Pfam" id="PF03184">
    <property type="entry name" value="DDE_1"/>
    <property type="match status" value="1"/>
</dbReference>
<dbReference type="PROSITE" id="PS51253">
    <property type="entry name" value="HTH_CENPB"/>
    <property type="match status" value="1"/>
</dbReference>
<reference evidence="6" key="1">
    <citation type="submission" date="2025-08" db="UniProtKB">
        <authorList>
            <consortium name="Ensembl"/>
        </authorList>
    </citation>
    <scope>IDENTIFICATION</scope>
</reference>
<dbReference type="GO" id="GO:0003677">
    <property type="term" value="F:DNA binding"/>
    <property type="evidence" value="ECO:0007669"/>
    <property type="project" value="UniProtKB-KW"/>
</dbReference>
<accession>A0A3B3QA76</accession>
<dbReference type="InterPro" id="IPR006600">
    <property type="entry name" value="HTH_CenpB_DNA-bd_dom"/>
</dbReference>
<evidence type="ECO:0000259" key="5">
    <source>
        <dbReference type="PROSITE" id="PS51253"/>
    </source>
</evidence>
<keyword evidence="7" id="KW-1185">Reference proteome</keyword>
<dbReference type="Gene3D" id="1.10.10.10">
    <property type="entry name" value="Winged helix-like DNA-binding domain superfamily/Winged helix DNA-binding domain"/>
    <property type="match status" value="1"/>
</dbReference>
<dbReference type="GeneTree" id="ENSGT00940000160195"/>
<dbReference type="InterPro" id="IPR009057">
    <property type="entry name" value="Homeodomain-like_sf"/>
</dbReference>
<sequence>MSGGLKRKLDNQTLEKKYEIIQQLEKGTKPAHLSRQHGIPANTISGWKKKADVIKQMYEKSVFDPERKRFRAAVHKDVDDALLQWFTNTRAKNLTVNGPLLMEKADILAAKLGHSDFKASQGWLDRFKKRHNITQMRTLLDTYEARNIFNVDETGVFWKCLPDKTMAFRGEACHGGKKSKDRLTVLVAANMDGSQKLPLYVIGKSKTPRCFKQTKVLPCDYDGQSRAWITGDLFSAWVKKWDRKFQAEKRKVALIVDNCRAHPDVPGLKAITIFYLPPNTTSKLQPMDQVLKVYYRKMLMRQYLLHDEKKAQYTPSLLDAMNFLRSAWNNVKKETITNCWMHCIIQDISNDEFQAQCHAAAEELAEEAQELAITVQEFRDYIDIDKDVVTCTDGMITDEDIISSVQSAQPSISACGNDNEDEEDADEDLEPIPSAGEVIEMLQNIRRYGSFVGDETVLDSISNIEMHCDLSPGCTNWNRLRDDTPLPLLAEEFSYTHDDCIPGRSDA</sequence>
<dbReference type="Proteomes" id="UP000261540">
    <property type="component" value="Unplaced"/>
</dbReference>
<keyword evidence="3" id="KW-0238">DNA-binding</keyword>
<dbReference type="Pfam" id="PF03221">
    <property type="entry name" value="HTH_Tnp_Tc5"/>
    <property type="match status" value="1"/>
</dbReference>
<dbReference type="AlphaFoldDB" id="A0A3B3QA76"/>
<dbReference type="InterPro" id="IPR004875">
    <property type="entry name" value="DDE_SF_endonuclease_dom"/>
</dbReference>
<feature type="domain" description="HTH CENPB-type" evidence="5">
    <location>
        <begin position="66"/>
        <end position="137"/>
    </location>
</feature>
<organism evidence="6 7">
    <name type="scientific">Paramormyrops kingsleyae</name>
    <dbReference type="NCBI Taxonomy" id="1676925"/>
    <lineage>
        <taxon>Eukaryota</taxon>
        <taxon>Metazoa</taxon>
        <taxon>Chordata</taxon>
        <taxon>Craniata</taxon>
        <taxon>Vertebrata</taxon>
        <taxon>Euteleostomi</taxon>
        <taxon>Actinopterygii</taxon>
        <taxon>Neopterygii</taxon>
        <taxon>Teleostei</taxon>
        <taxon>Osteoglossocephala</taxon>
        <taxon>Osteoglossomorpha</taxon>
        <taxon>Osteoglossiformes</taxon>
        <taxon>Mormyridae</taxon>
        <taxon>Paramormyrops</taxon>
    </lineage>
</organism>
<dbReference type="SUPFAM" id="SSF46689">
    <property type="entry name" value="Homeodomain-like"/>
    <property type="match status" value="2"/>
</dbReference>
<evidence type="ECO:0000256" key="4">
    <source>
        <dbReference type="ARBA" id="ARBA00023242"/>
    </source>
</evidence>
<dbReference type="STRING" id="1676925.ENSPKIP00000002296"/>
<dbReference type="PANTHER" id="PTHR19303:SF73">
    <property type="entry name" value="PROTEIN PDC2"/>
    <property type="match status" value="1"/>
</dbReference>
<dbReference type="InterPro" id="IPR007889">
    <property type="entry name" value="HTH_Psq"/>
</dbReference>
<keyword evidence="4" id="KW-0539">Nucleus</keyword>
<dbReference type="Pfam" id="PF04218">
    <property type="entry name" value="CENP-B_N"/>
    <property type="match status" value="1"/>
</dbReference>
<proteinExistence type="inferred from homology"/>